<reference evidence="1 2" key="1">
    <citation type="journal article" date="2022" name="Genome Biol. Evol.">
        <title>The Spruce Budworm Genome: Reconstructing the Evolutionary History of Antifreeze Proteins.</title>
        <authorList>
            <person name="Beliveau C."/>
            <person name="Gagne P."/>
            <person name="Picq S."/>
            <person name="Vernygora O."/>
            <person name="Keeling C.I."/>
            <person name="Pinkney K."/>
            <person name="Doucet D."/>
            <person name="Wen F."/>
            <person name="Johnston J.S."/>
            <person name="Maaroufi H."/>
            <person name="Boyle B."/>
            <person name="Laroche J."/>
            <person name="Dewar K."/>
            <person name="Juretic N."/>
            <person name="Blackburn G."/>
            <person name="Nisole A."/>
            <person name="Brunet B."/>
            <person name="Brandao M."/>
            <person name="Lumley L."/>
            <person name="Duan J."/>
            <person name="Quan G."/>
            <person name="Lucarotti C.J."/>
            <person name="Roe A.D."/>
            <person name="Sperling F.A.H."/>
            <person name="Levesque R.C."/>
            <person name="Cusson M."/>
        </authorList>
    </citation>
    <scope>NUCLEOTIDE SEQUENCE [LARGE SCALE GENOMIC DNA]</scope>
    <source>
        <strain evidence="1">Glfc:IPQL:Cfum</strain>
    </source>
</reference>
<evidence type="ECO:0000313" key="1">
    <source>
        <dbReference type="EMBL" id="KAI8441983.1"/>
    </source>
</evidence>
<dbReference type="Proteomes" id="UP001064048">
    <property type="component" value="Chromosome 9"/>
</dbReference>
<proteinExistence type="predicted"/>
<name>A0ACC0L041_CHOFU</name>
<sequence>MAEPELIEDFFGVYLLYNINPKYKGRTYIGYTRDPNRRLMQHNRGTWAGGAHRTSNKGPWKMVMIVHGFPNNISALRNPAKTTRLQHLNLKRVPRKETEFRFQLRVLSQMLRVGPWCRLPLLIRWLEKDFFEEFPPEREPPSHMKICHGPVKSRNLKKVKKNTDLPHTECLICSGYITSAESKLTCLNSDCELISHITCLAKLFLEPSEFVPLEGLCPFCGTNLKWGDLIRKIKGCSEVPRGDAMSQDDDEGDDEDAASAGLAPLKELNDGNKMPMLALGTHNMLWNDKHSHEDVVPALREALQRLKMDYVDLYLIHFPIGEKKQGIVVMAHSPFGFMVYRETLDSPPPKANDPVLTKIANKYGKTTFQVVLRYLFERGTAPVPKSADKQRQAENINIFDFKLTEEEIADISKFNKNVRVISGIYWLDHPFYPFDKD</sequence>
<accession>A0ACC0L041</accession>
<dbReference type="EMBL" id="CM046109">
    <property type="protein sequence ID" value="KAI8441983.1"/>
    <property type="molecule type" value="Genomic_DNA"/>
</dbReference>
<comment type="caution">
    <text evidence="1">The sequence shown here is derived from an EMBL/GenBank/DDBJ whole genome shotgun (WGS) entry which is preliminary data.</text>
</comment>
<protein>
    <submittedName>
        <fullName evidence="1">Uncharacterized protein</fullName>
    </submittedName>
</protein>
<evidence type="ECO:0000313" key="2">
    <source>
        <dbReference type="Proteomes" id="UP001064048"/>
    </source>
</evidence>
<gene>
    <name evidence="1" type="ORF">MSG28_005647</name>
</gene>
<keyword evidence="2" id="KW-1185">Reference proteome</keyword>
<organism evidence="1 2">
    <name type="scientific">Choristoneura fumiferana</name>
    <name type="common">Spruce budworm moth</name>
    <name type="synonym">Archips fumiferana</name>
    <dbReference type="NCBI Taxonomy" id="7141"/>
    <lineage>
        <taxon>Eukaryota</taxon>
        <taxon>Metazoa</taxon>
        <taxon>Ecdysozoa</taxon>
        <taxon>Arthropoda</taxon>
        <taxon>Hexapoda</taxon>
        <taxon>Insecta</taxon>
        <taxon>Pterygota</taxon>
        <taxon>Neoptera</taxon>
        <taxon>Endopterygota</taxon>
        <taxon>Lepidoptera</taxon>
        <taxon>Glossata</taxon>
        <taxon>Ditrysia</taxon>
        <taxon>Tortricoidea</taxon>
        <taxon>Tortricidae</taxon>
        <taxon>Tortricinae</taxon>
        <taxon>Choristoneura</taxon>
    </lineage>
</organism>